<feature type="DNA-binding region" description="H-T-H motif" evidence="3">
    <location>
        <begin position="48"/>
        <end position="67"/>
    </location>
</feature>
<name>A0A5D4KCB5_9BACI</name>
<dbReference type="InterPro" id="IPR001647">
    <property type="entry name" value="HTH_TetR"/>
</dbReference>
<evidence type="ECO:0000256" key="2">
    <source>
        <dbReference type="ARBA" id="ARBA00023125"/>
    </source>
</evidence>
<dbReference type="PROSITE" id="PS50977">
    <property type="entry name" value="HTH_TETR_2"/>
    <property type="match status" value="1"/>
</dbReference>
<dbReference type="EMBL" id="VTEH01000012">
    <property type="protein sequence ID" value="TYR74315.1"/>
    <property type="molecule type" value="Genomic_DNA"/>
</dbReference>
<evidence type="ECO:0000259" key="4">
    <source>
        <dbReference type="PROSITE" id="PS50977"/>
    </source>
</evidence>
<dbReference type="PRINTS" id="PR00455">
    <property type="entry name" value="HTHTETR"/>
</dbReference>
<dbReference type="GO" id="GO:0003677">
    <property type="term" value="F:DNA binding"/>
    <property type="evidence" value="ECO:0007669"/>
    <property type="project" value="UniProtKB-UniRule"/>
</dbReference>
<dbReference type="SUPFAM" id="SSF46689">
    <property type="entry name" value="Homeodomain-like"/>
    <property type="match status" value="1"/>
</dbReference>
<dbReference type="Gene3D" id="1.10.357.10">
    <property type="entry name" value="Tetracycline Repressor, domain 2"/>
    <property type="match status" value="1"/>
</dbReference>
<dbReference type="PANTHER" id="PTHR43479:SF22">
    <property type="entry name" value="TRANSCRIPTIONAL REGULATOR, TETR FAMILY"/>
    <property type="match status" value="1"/>
</dbReference>
<dbReference type="InterPro" id="IPR023772">
    <property type="entry name" value="DNA-bd_HTH_TetR-type_CS"/>
</dbReference>
<comment type="caution">
    <text evidence="5">The sequence shown here is derived from an EMBL/GenBank/DDBJ whole genome shotgun (WGS) entry which is preliminary data.</text>
</comment>
<dbReference type="PROSITE" id="PS01081">
    <property type="entry name" value="HTH_TETR_1"/>
    <property type="match status" value="1"/>
</dbReference>
<keyword evidence="1" id="KW-0678">Repressor</keyword>
<proteinExistence type="predicted"/>
<evidence type="ECO:0000313" key="6">
    <source>
        <dbReference type="Proteomes" id="UP000323317"/>
    </source>
</evidence>
<sequence length="306" mass="35599">MPLTKVSHLGYTINSNLAFRGDFMKEKDMQIIEVGMRLFASKGFSTTSVQEIATESGISKGAFYLHFKTKDDLLLGILQYHFDMIHRTISEETKDIEDPREKLIREQMAIYSHFITHRDLLVMLAKEQAIPRNETVKQLIFEKKMERQLEYRKSIIDIYGPEIEPFSWDLTLIFEGIIKSYMSVLMFSTQDFDLRSLTEYMLNRLDSIVKDIHKDQPFFTKEKAETVLSNFLFSDQPQLSTVMKDLEDEIEKLGADELTVTLQVLKEEIGKESPRVPVIQGMLSNFSGYPSLNSYREFISDYFTSK</sequence>
<dbReference type="InterPro" id="IPR050624">
    <property type="entry name" value="HTH-type_Tx_Regulator"/>
</dbReference>
<gene>
    <name evidence="5" type="ORF">FZC79_14595</name>
</gene>
<keyword evidence="2 3" id="KW-0238">DNA-binding</keyword>
<dbReference type="AlphaFoldDB" id="A0A5D4KCB5"/>
<reference evidence="5 6" key="1">
    <citation type="submission" date="2019-08" db="EMBL/GenBank/DDBJ databases">
        <title>Bacillus genomes from the desert of Cuatro Cienegas, Coahuila.</title>
        <authorList>
            <person name="Olmedo-Alvarez G."/>
        </authorList>
    </citation>
    <scope>NUCLEOTIDE SEQUENCE [LARGE SCALE GENOMIC DNA]</scope>
    <source>
        <strain evidence="5 6">CH40_1T</strain>
    </source>
</reference>
<evidence type="ECO:0000256" key="3">
    <source>
        <dbReference type="PROSITE-ProRule" id="PRU00335"/>
    </source>
</evidence>
<dbReference type="Pfam" id="PF00440">
    <property type="entry name" value="TetR_N"/>
    <property type="match status" value="1"/>
</dbReference>
<dbReference type="PANTHER" id="PTHR43479">
    <property type="entry name" value="ACREF/ENVCD OPERON REPRESSOR-RELATED"/>
    <property type="match status" value="1"/>
</dbReference>
<feature type="domain" description="HTH tetR-type" evidence="4">
    <location>
        <begin position="25"/>
        <end position="85"/>
    </location>
</feature>
<dbReference type="InterPro" id="IPR009057">
    <property type="entry name" value="Homeodomain-like_sf"/>
</dbReference>
<organism evidence="5 6">
    <name type="scientific">Rossellomorea vietnamensis</name>
    <dbReference type="NCBI Taxonomy" id="218284"/>
    <lineage>
        <taxon>Bacteria</taxon>
        <taxon>Bacillati</taxon>
        <taxon>Bacillota</taxon>
        <taxon>Bacilli</taxon>
        <taxon>Bacillales</taxon>
        <taxon>Bacillaceae</taxon>
        <taxon>Rossellomorea</taxon>
    </lineage>
</organism>
<accession>A0A5D4KCB5</accession>
<evidence type="ECO:0000256" key="1">
    <source>
        <dbReference type="ARBA" id="ARBA00022491"/>
    </source>
</evidence>
<dbReference type="Proteomes" id="UP000323317">
    <property type="component" value="Unassembled WGS sequence"/>
</dbReference>
<evidence type="ECO:0000313" key="5">
    <source>
        <dbReference type="EMBL" id="TYR74315.1"/>
    </source>
</evidence>
<protein>
    <submittedName>
        <fullName evidence="5">TetR/AcrR family transcriptional regulator</fullName>
    </submittedName>
</protein>